<comment type="caution">
    <text evidence="8">The sequence shown here is derived from an EMBL/GenBank/DDBJ whole genome shotgun (WGS) entry which is preliminary data.</text>
</comment>
<dbReference type="InterPro" id="IPR011012">
    <property type="entry name" value="Longin-like_dom_sf"/>
</dbReference>
<dbReference type="Pfam" id="PF00957">
    <property type="entry name" value="Synaptobrevin"/>
    <property type="match status" value="1"/>
</dbReference>
<dbReference type="InterPro" id="IPR051097">
    <property type="entry name" value="Synaptobrevin-like_transport"/>
</dbReference>
<comment type="similarity">
    <text evidence="1">Belongs to the synaptobrevin family.</text>
</comment>
<sequence>MKFLCVVRLTDRVSVAHYAHHSTPSDQIEHKISQVLLANAATIHPRLSVADKEIGTMHYETDRYAMYLAVTIADYPQRIAFKCLAELKERWADAFGEVLHKAEQGGLSKAAKPVMTELCTKYADAGSIDKTLGLIREVDSVKGIVSETVHRLLNTHENLEVLEDRSEQLKAQTQTFQKVARETKNIQKKKNNKLCRIFCCVILFGINWDTIKAFLLSMFPPEEPGSGDFGSGSGEWDCGNWTNGTDWRLGNVDLSNYTGNWSCAQYVRDSTPDDDWFDFFEWRFPWSSGGTGFGR</sequence>
<evidence type="ECO:0000256" key="2">
    <source>
        <dbReference type="ARBA" id="ARBA00023136"/>
    </source>
</evidence>
<feature type="domain" description="V-SNARE coiled-coil homology" evidence="7">
    <location>
        <begin position="130"/>
        <end position="190"/>
    </location>
</feature>
<dbReference type="SUPFAM" id="SSF64356">
    <property type="entry name" value="SNARE-like"/>
    <property type="match status" value="1"/>
</dbReference>
<comment type="subcellular location">
    <subcellularLocation>
        <location evidence="3">Endomembrane system</location>
        <topology evidence="3">Single-pass type IV membrane protein</topology>
    </subcellularLocation>
</comment>
<dbReference type="OrthoDB" id="190375at2759"/>
<gene>
    <name evidence="8" type="ORF">Ctob_000390</name>
</gene>
<accession>A0A0M0J364</accession>
<evidence type="ECO:0000256" key="5">
    <source>
        <dbReference type="SAM" id="Coils"/>
    </source>
</evidence>
<reference evidence="9" key="1">
    <citation type="journal article" date="2015" name="PLoS Genet.">
        <title>Genome Sequence and Transcriptome Analyses of Chrysochromulina tobin: Metabolic Tools for Enhanced Algal Fitness in the Prominent Order Prymnesiales (Haptophyceae).</title>
        <authorList>
            <person name="Hovde B.T."/>
            <person name="Deodato C.R."/>
            <person name="Hunsperger H.M."/>
            <person name="Ryken S.A."/>
            <person name="Yost W."/>
            <person name="Jha R.K."/>
            <person name="Patterson J."/>
            <person name="Monnat R.J. Jr."/>
            <person name="Barlow S.B."/>
            <person name="Starkenburg S.R."/>
            <person name="Cattolico R.A."/>
        </authorList>
    </citation>
    <scope>NUCLEOTIDE SEQUENCE</scope>
    <source>
        <strain evidence="9">CCMP291</strain>
    </source>
</reference>
<dbReference type="SUPFAM" id="SSF58038">
    <property type="entry name" value="SNARE fusion complex"/>
    <property type="match status" value="1"/>
</dbReference>
<dbReference type="GO" id="GO:0012505">
    <property type="term" value="C:endomembrane system"/>
    <property type="evidence" value="ECO:0007669"/>
    <property type="project" value="UniProtKB-SubCell"/>
</dbReference>
<dbReference type="PROSITE" id="PS50859">
    <property type="entry name" value="LONGIN"/>
    <property type="match status" value="1"/>
</dbReference>
<dbReference type="InterPro" id="IPR010908">
    <property type="entry name" value="Longin_dom"/>
</dbReference>
<dbReference type="AlphaFoldDB" id="A0A0M0J364"/>
<keyword evidence="4 5" id="KW-0175">Coiled coil</keyword>
<dbReference type="CDD" id="cd15843">
    <property type="entry name" value="R-SNARE"/>
    <property type="match status" value="1"/>
</dbReference>
<dbReference type="Gene3D" id="1.20.5.110">
    <property type="match status" value="1"/>
</dbReference>
<evidence type="ECO:0000313" key="8">
    <source>
        <dbReference type="EMBL" id="KOO20955.1"/>
    </source>
</evidence>
<dbReference type="Pfam" id="PF13774">
    <property type="entry name" value="Longin"/>
    <property type="match status" value="1"/>
</dbReference>
<protein>
    <submittedName>
        <fullName evidence="8">Vesicle-associated membrane</fullName>
    </submittedName>
</protein>
<organism evidence="8 9">
    <name type="scientific">Chrysochromulina tobinii</name>
    <dbReference type="NCBI Taxonomy" id="1460289"/>
    <lineage>
        <taxon>Eukaryota</taxon>
        <taxon>Haptista</taxon>
        <taxon>Haptophyta</taxon>
        <taxon>Prymnesiophyceae</taxon>
        <taxon>Prymnesiales</taxon>
        <taxon>Chrysochromulinaceae</taxon>
        <taxon>Chrysochromulina</taxon>
    </lineage>
</organism>
<dbReference type="PANTHER" id="PTHR21136:SF168">
    <property type="entry name" value="VESICLE-ASSOCIATED MEMBRANE PROTEIN 9"/>
    <property type="match status" value="1"/>
</dbReference>
<evidence type="ECO:0000256" key="3">
    <source>
        <dbReference type="ARBA" id="ARBA00046280"/>
    </source>
</evidence>
<feature type="domain" description="Longin" evidence="6">
    <location>
        <begin position="56"/>
        <end position="97"/>
    </location>
</feature>
<name>A0A0M0J364_9EUKA</name>
<proteinExistence type="inferred from homology"/>
<keyword evidence="9" id="KW-1185">Reference proteome</keyword>
<evidence type="ECO:0000313" key="9">
    <source>
        <dbReference type="Proteomes" id="UP000037460"/>
    </source>
</evidence>
<dbReference type="CDD" id="cd14824">
    <property type="entry name" value="Longin"/>
    <property type="match status" value="1"/>
</dbReference>
<dbReference type="Gene3D" id="3.30.450.50">
    <property type="entry name" value="Longin domain"/>
    <property type="match status" value="1"/>
</dbReference>
<dbReference type="PANTHER" id="PTHR21136">
    <property type="entry name" value="SNARE PROTEINS"/>
    <property type="match status" value="1"/>
</dbReference>
<keyword evidence="2" id="KW-0472">Membrane</keyword>
<evidence type="ECO:0000256" key="1">
    <source>
        <dbReference type="ARBA" id="ARBA00008025"/>
    </source>
</evidence>
<evidence type="ECO:0000259" key="7">
    <source>
        <dbReference type="PROSITE" id="PS50892"/>
    </source>
</evidence>
<dbReference type="InterPro" id="IPR042855">
    <property type="entry name" value="V_SNARE_CC"/>
</dbReference>
<evidence type="ECO:0000256" key="4">
    <source>
        <dbReference type="PROSITE-ProRule" id="PRU00290"/>
    </source>
</evidence>
<feature type="coiled-coil region" evidence="5">
    <location>
        <begin position="152"/>
        <end position="179"/>
    </location>
</feature>
<dbReference type="Proteomes" id="UP000037460">
    <property type="component" value="Unassembled WGS sequence"/>
</dbReference>
<evidence type="ECO:0000259" key="6">
    <source>
        <dbReference type="PROSITE" id="PS50859"/>
    </source>
</evidence>
<dbReference type="EMBL" id="JWZX01003399">
    <property type="protein sequence ID" value="KOO20955.1"/>
    <property type="molecule type" value="Genomic_DNA"/>
</dbReference>
<dbReference type="PROSITE" id="PS50892">
    <property type="entry name" value="V_SNARE"/>
    <property type="match status" value="1"/>
</dbReference>